<feature type="compositionally biased region" description="Polar residues" evidence="1">
    <location>
        <begin position="124"/>
        <end position="137"/>
    </location>
</feature>
<feature type="compositionally biased region" description="Low complexity" evidence="1">
    <location>
        <begin position="110"/>
        <end position="123"/>
    </location>
</feature>
<accession>A0AAJ7C6L9</accession>
<sequence>MKINNYPWVFLIAILVSTGHAAPIKDIFPGQEAEVISNVLVRRFYGPWNNIPKANGEFSDYGDYGVRVHDYQPSAEDEGPAADFPSNYGLAGVQPDTGYDPSQSGAESFGTGEAQGTGQETSGNVGQYSQPDETSNGYGVAPYGGEGYNQEEAQGNVHWTSA</sequence>
<proteinExistence type="predicted"/>
<evidence type="ECO:0000313" key="4">
    <source>
        <dbReference type="RefSeq" id="XP_015603248.1"/>
    </source>
</evidence>
<dbReference type="GeneID" id="107271585"/>
<evidence type="ECO:0000256" key="1">
    <source>
        <dbReference type="SAM" id="MobiDB-lite"/>
    </source>
</evidence>
<evidence type="ECO:0000256" key="2">
    <source>
        <dbReference type="SAM" id="SignalP"/>
    </source>
</evidence>
<protein>
    <submittedName>
        <fullName evidence="4 5">Uncharacterized protein LOC107271585</fullName>
    </submittedName>
</protein>
<gene>
    <name evidence="4 5" type="primary">LOC107271585</name>
</gene>
<organism evidence="3 4">
    <name type="scientific">Cephus cinctus</name>
    <name type="common">Wheat stem sawfly</name>
    <dbReference type="NCBI Taxonomy" id="211228"/>
    <lineage>
        <taxon>Eukaryota</taxon>
        <taxon>Metazoa</taxon>
        <taxon>Ecdysozoa</taxon>
        <taxon>Arthropoda</taxon>
        <taxon>Hexapoda</taxon>
        <taxon>Insecta</taxon>
        <taxon>Pterygota</taxon>
        <taxon>Neoptera</taxon>
        <taxon>Endopterygota</taxon>
        <taxon>Hymenoptera</taxon>
        <taxon>Cephoidea</taxon>
        <taxon>Cephidae</taxon>
        <taxon>Cephus</taxon>
    </lineage>
</organism>
<dbReference type="Proteomes" id="UP000694920">
    <property type="component" value="Unplaced"/>
</dbReference>
<keyword evidence="3" id="KW-1185">Reference proteome</keyword>
<evidence type="ECO:0000313" key="3">
    <source>
        <dbReference type="Proteomes" id="UP000694920"/>
    </source>
</evidence>
<reference evidence="4 5" key="1">
    <citation type="submission" date="2025-04" db="UniProtKB">
        <authorList>
            <consortium name="RefSeq"/>
        </authorList>
    </citation>
    <scope>IDENTIFICATION</scope>
</reference>
<name>A0AAJ7C6L9_CEPCN</name>
<feature type="chain" id="PRO_5044708675" evidence="2">
    <location>
        <begin position="22"/>
        <end position="162"/>
    </location>
</feature>
<feature type="region of interest" description="Disordered" evidence="1">
    <location>
        <begin position="71"/>
        <end position="162"/>
    </location>
</feature>
<dbReference type="RefSeq" id="XP_015603248.1">
    <property type="nucleotide sequence ID" value="XM_015747762.2"/>
</dbReference>
<dbReference type="RefSeq" id="XP_015603249.1">
    <property type="nucleotide sequence ID" value="XM_015747763.2"/>
</dbReference>
<feature type="signal peptide" evidence="2">
    <location>
        <begin position="1"/>
        <end position="21"/>
    </location>
</feature>
<evidence type="ECO:0000313" key="5">
    <source>
        <dbReference type="RefSeq" id="XP_015603249.1"/>
    </source>
</evidence>
<keyword evidence="2" id="KW-0732">Signal</keyword>
<dbReference type="AlphaFoldDB" id="A0AAJ7C6L9"/>
<feature type="compositionally biased region" description="Polar residues" evidence="1">
    <location>
        <begin position="151"/>
        <end position="162"/>
    </location>
</feature>
<dbReference type="KEGG" id="ccin:107271585"/>